<evidence type="ECO:0000256" key="1">
    <source>
        <dbReference type="ARBA" id="ARBA00004141"/>
    </source>
</evidence>
<evidence type="ECO:0000256" key="2">
    <source>
        <dbReference type="ARBA" id="ARBA00022692"/>
    </source>
</evidence>
<dbReference type="PANTHER" id="PTHR36460">
    <property type="entry name" value="UPF0132 DOMAIN PROTEIN (AFU_ORTHOLOGUE AFUA_3G10255)"/>
    <property type="match status" value="1"/>
</dbReference>
<organism evidence="7 8">
    <name type="scientific">Ktedonosporobacter rubrisoli</name>
    <dbReference type="NCBI Taxonomy" id="2509675"/>
    <lineage>
        <taxon>Bacteria</taxon>
        <taxon>Bacillati</taxon>
        <taxon>Chloroflexota</taxon>
        <taxon>Ktedonobacteria</taxon>
        <taxon>Ktedonobacterales</taxon>
        <taxon>Ktedonosporobacteraceae</taxon>
        <taxon>Ktedonosporobacter</taxon>
    </lineage>
</organism>
<dbReference type="AlphaFoldDB" id="A0A4P6JRX3"/>
<dbReference type="InterPro" id="IPR019109">
    <property type="entry name" value="MamF_MmsF"/>
</dbReference>
<dbReference type="KEGG" id="kbs:EPA93_20485"/>
<proteinExistence type="predicted"/>
<keyword evidence="8" id="KW-1185">Reference proteome</keyword>
<keyword evidence="2 6" id="KW-0812">Transmembrane</keyword>
<feature type="compositionally biased region" description="Basic and acidic residues" evidence="5">
    <location>
        <begin position="1"/>
        <end position="12"/>
    </location>
</feature>
<evidence type="ECO:0008006" key="9">
    <source>
        <dbReference type="Google" id="ProtNLM"/>
    </source>
</evidence>
<reference evidence="7 8" key="1">
    <citation type="submission" date="2019-01" db="EMBL/GenBank/DDBJ databases">
        <title>Ktedonosporobacter rubrisoli SCAWS-G2.</title>
        <authorList>
            <person name="Huang Y."/>
            <person name="Yan B."/>
        </authorList>
    </citation>
    <scope>NUCLEOTIDE SEQUENCE [LARGE SCALE GENOMIC DNA]</scope>
    <source>
        <strain evidence="7 8">SCAWS-G2</strain>
    </source>
</reference>
<evidence type="ECO:0000256" key="5">
    <source>
        <dbReference type="SAM" id="MobiDB-lite"/>
    </source>
</evidence>
<dbReference type="EMBL" id="CP035758">
    <property type="protein sequence ID" value="QBD78247.1"/>
    <property type="molecule type" value="Genomic_DNA"/>
</dbReference>
<dbReference type="GO" id="GO:0016020">
    <property type="term" value="C:membrane"/>
    <property type="evidence" value="ECO:0007669"/>
    <property type="project" value="UniProtKB-SubCell"/>
</dbReference>
<feature type="transmembrane region" description="Helical" evidence="6">
    <location>
        <begin position="137"/>
        <end position="159"/>
    </location>
</feature>
<feature type="region of interest" description="Disordered" evidence="5">
    <location>
        <begin position="1"/>
        <end position="24"/>
    </location>
</feature>
<evidence type="ECO:0000313" key="7">
    <source>
        <dbReference type="EMBL" id="QBD78247.1"/>
    </source>
</evidence>
<dbReference type="Pfam" id="PF09685">
    <property type="entry name" value="MamF_MmsF"/>
    <property type="match status" value="1"/>
</dbReference>
<dbReference type="OrthoDB" id="160146at2"/>
<sequence length="184" mass="21326">MEWNRQQKEANKGYDGYGAQINDFDKPSIYNREYEREQPARSEAYYQQQYQSYSPPVGQINATQFAPLQVENGFAAFWCYSLFWLTGLLFFIFGHRDRFVRFHALQSLLFFGGANILFIFLVKIIDWHLFGVSGLAIFLFVILNIVAFIGWIVAMVNALKGRYYKLPLVGNIAEQVVNQGSHIK</sequence>
<protein>
    <recommendedName>
        <fullName evidence="9">DUF4870 domain-containing protein</fullName>
    </recommendedName>
</protein>
<feature type="transmembrane region" description="Helical" evidence="6">
    <location>
        <begin position="105"/>
        <end position="125"/>
    </location>
</feature>
<accession>A0A4P6JRX3</accession>
<keyword evidence="3 6" id="KW-1133">Transmembrane helix</keyword>
<dbReference type="PANTHER" id="PTHR36460:SF1">
    <property type="entry name" value="UPF0132 DOMAIN PROTEIN (AFU_ORTHOLOGUE AFUA_3G10255)"/>
    <property type="match status" value="1"/>
</dbReference>
<feature type="transmembrane region" description="Helical" evidence="6">
    <location>
        <begin position="75"/>
        <end position="93"/>
    </location>
</feature>
<evidence type="ECO:0000256" key="4">
    <source>
        <dbReference type="ARBA" id="ARBA00023136"/>
    </source>
</evidence>
<dbReference type="Proteomes" id="UP000290365">
    <property type="component" value="Chromosome"/>
</dbReference>
<keyword evidence="4 6" id="KW-0472">Membrane</keyword>
<name>A0A4P6JRX3_KTERU</name>
<evidence type="ECO:0000313" key="8">
    <source>
        <dbReference type="Proteomes" id="UP000290365"/>
    </source>
</evidence>
<evidence type="ECO:0000256" key="6">
    <source>
        <dbReference type="SAM" id="Phobius"/>
    </source>
</evidence>
<gene>
    <name evidence="7" type="ORF">EPA93_20485</name>
</gene>
<comment type="subcellular location">
    <subcellularLocation>
        <location evidence="1">Membrane</location>
        <topology evidence="1">Multi-pass membrane protein</topology>
    </subcellularLocation>
</comment>
<dbReference type="RefSeq" id="WP_129889300.1">
    <property type="nucleotide sequence ID" value="NZ_CP035758.1"/>
</dbReference>
<evidence type="ECO:0000256" key="3">
    <source>
        <dbReference type="ARBA" id="ARBA00022989"/>
    </source>
</evidence>